<reference evidence="3 4" key="1">
    <citation type="submission" date="2019-11" db="EMBL/GenBank/DDBJ databases">
        <title>Whole genome shotgun sequencing (WGS) data from Adlercreutzia equolifaciens ResAG-91, Eggerthella lenta MRI-F36, MRI-F37, MRI-F40, ResAG-49, ResAG-88, ResAG-121, ResAG-145, and Gordonibacter sp. ResAG-5, ResAG-26, ResAG-43, ResAG-50, ResAG-59.</title>
        <authorList>
            <person name="Stoll D.A."/>
            <person name="Danylec N."/>
            <person name="Franz C.M.A.P."/>
            <person name="Huch M."/>
        </authorList>
    </citation>
    <scope>NUCLEOTIDE SEQUENCE [LARGE SCALE GENOMIC DNA]</scope>
    <source>
        <strain evidence="3 4">ResAG-59</strain>
    </source>
</reference>
<gene>
    <name evidence="3" type="ORF">GO738_15470</name>
</gene>
<dbReference type="InterPro" id="IPR014001">
    <property type="entry name" value="Helicase_ATP-bd"/>
</dbReference>
<protein>
    <submittedName>
        <fullName evidence="3">Methyltransferase</fullName>
    </submittedName>
</protein>
<keyword evidence="3" id="KW-0489">Methyltransferase</keyword>
<dbReference type="Gene3D" id="3.40.50.300">
    <property type="entry name" value="P-loop containing nucleotide triphosphate hydrolases"/>
    <property type="match status" value="2"/>
</dbReference>
<evidence type="ECO:0000313" key="4">
    <source>
        <dbReference type="Proteomes" id="UP000468327"/>
    </source>
</evidence>
<keyword evidence="4" id="KW-1185">Reference proteome</keyword>
<dbReference type="GO" id="GO:0008168">
    <property type="term" value="F:methyltransferase activity"/>
    <property type="evidence" value="ECO:0007669"/>
    <property type="project" value="UniProtKB-KW"/>
</dbReference>
<dbReference type="SMART" id="SM00487">
    <property type="entry name" value="DEXDc"/>
    <property type="match status" value="1"/>
</dbReference>
<feature type="region of interest" description="Disordered" evidence="1">
    <location>
        <begin position="244"/>
        <end position="418"/>
    </location>
</feature>
<dbReference type="CDD" id="cd02440">
    <property type="entry name" value="AdoMet_MTases"/>
    <property type="match status" value="1"/>
</dbReference>
<comment type="caution">
    <text evidence="3">The sequence shown here is derived from an EMBL/GenBank/DDBJ whole genome shotgun (WGS) entry which is preliminary data.</text>
</comment>
<evidence type="ECO:0000313" key="3">
    <source>
        <dbReference type="EMBL" id="MVN16724.1"/>
    </source>
</evidence>
<organism evidence="3 4">
    <name type="scientific">Gordonibacter urolithinfaciens</name>
    <dbReference type="NCBI Taxonomy" id="1335613"/>
    <lineage>
        <taxon>Bacteria</taxon>
        <taxon>Bacillati</taxon>
        <taxon>Actinomycetota</taxon>
        <taxon>Coriobacteriia</taxon>
        <taxon>Eggerthellales</taxon>
        <taxon>Eggerthellaceae</taxon>
        <taxon>Gordonibacter</taxon>
    </lineage>
</organism>
<dbReference type="PANTHER" id="PTHR41313:SF1">
    <property type="entry name" value="DNA METHYLASE ADENINE-SPECIFIC DOMAIN-CONTAINING PROTEIN"/>
    <property type="match status" value="1"/>
</dbReference>
<dbReference type="Pfam" id="PF04851">
    <property type="entry name" value="ResIII"/>
    <property type="match status" value="1"/>
</dbReference>
<proteinExistence type="predicted"/>
<dbReference type="InterPro" id="IPR029063">
    <property type="entry name" value="SAM-dependent_MTases_sf"/>
</dbReference>
<dbReference type="PANTHER" id="PTHR41313">
    <property type="entry name" value="ADENINE-SPECIFIC METHYLTRANSFERASE"/>
    <property type="match status" value="1"/>
</dbReference>
<dbReference type="EMBL" id="WPOC01000043">
    <property type="protein sequence ID" value="MVN16724.1"/>
    <property type="molecule type" value="Genomic_DNA"/>
</dbReference>
<accession>A0A6N8ILF1</accession>
<name>A0A6N8ILF1_9ACTN</name>
<keyword evidence="3" id="KW-0808">Transferase</keyword>
<dbReference type="InterPro" id="IPR027417">
    <property type="entry name" value="P-loop_NTPase"/>
</dbReference>
<dbReference type="SUPFAM" id="SSF53335">
    <property type="entry name" value="S-adenosyl-L-methionine-dependent methyltransferases"/>
    <property type="match status" value="1"/>
</dbReference>
<sequence>MASTYPTIQELYRETLSSLSASPEEWRAFLASAGRNYKLTFPEQVLVYAQRPDAVAVLELERWNKVFGRRVRRGSVGIAVFGEPGTGKLRYYFDVSDTAAGEGARPLNLWSPGPEDEPAIEEALRSAFGTGSGSGAAGAILDAAAAILEPAAAPHLESLGEARRGSGLEGLPSSEAEALFMELAAASAGYEIAARCGLEGILPASPRMEGALRLFDTTHSMSVLGCAVSDAAETALRELAAARGPRANRTFAPDAPSGDNPNPEPAERSEDEAFLRGEGRNDGPAPDDGGEPGGPGSVRGDERRAPEGTQTGPPGEPAGRRGADEPSGRDGEAGAGDGGRPDGAHGGEPGSGRGHEVGRPDGLGGEDGRDPGGGALDGDPRAGLRLGQEPPSAGGSERATGEAGGSPASPVPGQKPAEQGQLPILFPEADRAANRRREPPLERLRANILAIETLLRVEEGGGDAGPGELAALAGYVGWGGLADVFDESSTKWPAERERLRALLTGEEWSAARASTLTAFYTPPGIVRPIWEAIEAMGFAGGSVLEPSCGTGAFFRGMPESLAGSRLVGVELDPLTARIARALNPGSDIRNCGFEGADLADDSFDVAVGNVPFGSYQVDDPRHRGEGLLVHDNFFARALDLVRPGGVVAFVTSKGTLDKKSGTARRRLAERAELLGAVRLPSTAFAPHTEVTADVVVMQKRARPEACDPEWVHTERTETGVEVSSYFVSHPEMVLGELAATRNAYGRADVECRERPGSDLEADLREALGRIAASIPTLAVPEPAPSDGSVPADPRVRDWSYAEEGGTVYFRMGTRMHPQTPSKTAAERIRGMMGVRDCARRLIGLESDDAPESEIEEARARLNGLYDAYTAKHGLLSSRANAAAFKQDSSYPLLCALEVLDEDGGLLRKADILRKRTIRPNVPVESADTPQEALAASLSERGKVDLPYMARLTGVSEDEVAAGLAGQIFRAPDAAPGEPEWQPADEYLSGNVRAKLRVAEAAAAADPAFAGNAEALRAALPPDIGPADIGVRLGATWIPPDDVRDFIIELLEPPYWVRERIAVRYSAVTAQWRIEGKGRDGSNVRALSTYGTRRMSAYQIIEETLNLKDARVVDYTEDENGRKKAVLNRKETAVALAKQDAIKSAFKEWVFSDAARRERLTAVYNERFNSTRPREFDGSHLRFPGMNPEIELRPHQRNAVARILYGGNALLAHEVGAGKTFTMAAAAMELRRMGLCSKPTFVVPNHLTGQWASEWMRLYPAANLLVATKRDFERQNRKRFCARIASGDWDGVIIGHTQFEKIPVSVDRQRAFIEEQIAEIADGISDLKAQRGERFGVKQMEATKKRLEARLAKLADQSDKDDVLTFEELGVDRIFVDEAHYYKNLFFHTKMRNVGGIAQSEAKKSSDLFMKCRILDRQTGGRGTVFATGTPVSNSMAELYTMQRYLQYGELERLGLSHFDCWASTFGETVTALELAPEGTGYRQKTRFSRFYNLPELMATFKQVADVQTADMLELPVPRVRLRSVAVQPSPIQRELVAGLAERADAVRAGRVPAEKDNMLLITNDGRKIALDQRLQDPDLPDFAGSKVNACVENVLRIWRDGANERLTQLVFCDLSTPKGGAGFSVYDDLRRKLVERGVPDDEIAFIHDADTEAKKLALFGRVNSGAVRILMGSTQKMGAGTNVQRRLVAIHDLDCPWRPADLQQRLGRIERQGNMNEEVEAYRYVTEGTFDAYLYQAVEGKQRFIGQVMTSKSPVRSASDVDEAALSYAELKALATGNPLIKERMDLEVEVSRLRVLKADHLAQRYALEDKAAREYPERIAALASQAEKLEADAERARANPPPAKEAFLMEVRGTVQSGRAAAGEAIIAACGLAADARSEPLGAYRGFSLELYFNRVDAAFEVVIVGDARHRCAMGSDPSGIVTRIDNAMARIPRELEDCRAKADEARRQLAAAREEASKPFPHEERLREKSARLAELDALLDMGKGGPELLCDGGEDGRPVEKELLMER</sequence>
<feature type="compositionally biased region" description="Basic and acidic residues" evidence="1">
    <location>
        <begin position="265"/>
        <end position="281"/>
    </location>
</feature>
<evidence type="ECO:0000259" key="2">
    <source>
        <dbReference type="SMART" id="SM00487"/>
    </source>
</evidence>
<dbReference type="GO" id="GO:0003677">
    <property type="term" value="F:DNA binding"/>
    <property type="evidence" value="ECO:0007669"/>
    <property type="project" value="InterPro"/>
</dbReference>
<dbReference type="PRINTS" id="PR00507">
    <property type="entry name" value="N12N6MTFRASE"/>
</dbReference>
<dbReference type="InterPro" id="IPR006935">
    <property type="entry name" value="Helicase/UvrB_N"/>
</dbReference>
<dbReference type="Proteomes" id="UP000468327">
    <property type="component" value="Unassembled WGS sequence"/>
</dbReference>
<evidence type="ECO:0000256" key="1">
    <source>
        <dbReference type="SAM" id="MobiDB-lite"/>
    </source>
</evidence>
<feature type="domain" description="Helicase ATP-binding" evidence="2">
    <location>
        <begin position="1187"/>
        <end position="1458"/>
    </location>
</feature>
<dbReference type="InterPro" id="IPR052933">
    <property type="entry name" value="DNA_Protect_Modify"/>
</dbReference>
<dbReference type="GO" id="GO:0016787">
    <property type="term" value="F:hydrolase activity"/>
    <property type="evidence" value="ECO:0007669"/>
    <property type="project" value="InterPro"/>
</dbReference>
<dbReference type="SUPFAM" id="SSF52540">
    <property type="entry name" value="P-loop containing nucleoside triphosphate hydrolases"/>
    <property type="match status" value="2"/>
</dbReference>
<dbReference type="GO" id="GO:0032259">
    <property type="term" value="P:methylation"/>
    <property type="evidence" value="ECO:0007669"/>
    <property type="project" value="UniProtKB-KW"/>
</dbReference>
<dbReference type="GO" id="GO:0005524">
    <property type="term" value="F:ATP binding"/>
    <property type="evidence" value="ECO:0007669"/>
    <property type="project" value="InterPro"/>
</dbReference>
<dbReference type="Gene3D" id="3.40.50.150">
    <property type="entry name" value="Vaccinia Virus protein VP39"/>
    <property type="match status" value="1"/>
</dbReference>
<feature type="compositionally biased region" description="Gly residues" evidence="1">
    <location>
        <begin position="361"/>
        <end position="376"/>
    </location>
</feature>
<feature type="compositionally biased region" description="Basic and acidic residues" evidence="1">
    <location>
        <begin position="318"/>
        <end position="332"/>
    </location>
</feature>